<feature type="region of interest" description="Disordered" evidence="1">
    <location>
        <begin position="146"/>
        <end position="165"/>
    </location>
</feature>
<protein>
    <submittedName>
        <fullName evidence="2">Uncharacterized protein</fullName>
    </submittedName>
</protein>
<feature type="region of interest" description="Disordered" evidence="1">
    <location>
        <begin position="1"/>
        <end position="76"/>
    </location>
</feature>
<comment type="caution">
    <text evidence="2">The sequence shown here is derived from an EMBL/GenBank/DDBJ whole genome shotgun (WGS) entry which is preliminary data.</text>
</comment>
<reference evidence="2 3" key="1">
    <citation type="journal article" date="2019" name="Fungal Biol. Biotechnol.">
        <title>Draft genome sequence of fastidious pathogen Ceratobasidium theobromae, which causes vascular-streak dieback in Theobroma cacao.</title>
        <authorList>
            <person name="Ali S.S."/>
            <person name="Asman A."/>
            <person name="Shao J."/>
            <person name="Firmansyah A.P."/>
            <person name="Susilo A.W."/>
            <person name="Rosmana A."/>
            <person name="McMahon P."/>
            <person name="Junaid M."/>
            <person name="Guest D."/>
            <person name="Kheng T.Y."/>
            <person name="Meinhardt L.W."/>
            <person name="Bailey B.A."/>
        </authorList>
    </citation>
    <scope>NUCLEOTIDE SEQUENCE [LARGE SCALE GENOMIC DNA]</scope>
    <source>
        <strain evidence="2 3">CT2</strain>
    </source>
</reference>
<evidence type="ECO:0000313" key="3">
    <source>
        <dbReference type="Proteomes" id="UP000383932"/>
    </source>
</evidence>
<dbReference type="EMBL" id="SSOP01000187">
    <property type="protein sequence ID" value="KAB5590217.1"/>
    <property type="molecule type" value="Genomic_DNA"/>
</dbReference>
<keyword evidence="3" id="KW-1185">Reference proteome</keyword>
<name>A0A5N5QFY7_9AGAM</name>
<proteinExistence type="predicted"/>
<gene>
    <name evidence="2" type="ORF">CTheo_6343</name>
</gene>
<organism evidence="2 3">
    <name type="scientific">Ceratobasidium theobromae</name>
    <dbReference type="NCBI Taxonomy" id="1582974"/>
    <lineage>
        <taxon>Eukaryota</taxon>
        <taxon>Fungi</taxon>
        <taxon>Dikarya</taxon>
        <taxon>Basidiomycota</taxon>
        <taxon>Agaricomycotina</taxon>
        <taxon>Agaricomycetes</taxon>
        <taxon>Cantharellales</taxon>
        <taxon>Ceratobasidiaceae</taxon>
        <taxon>Ceratobasidium</taxon>
    </lineage>
</organism>
<dbReference type="AlphaFoldDB" id="A0A5N5QFY7"/>
<evidence type="ECO:0000256" key="1">
    <source>
        <dbReference type="SAM" id="MobiDB-lite"/>
    </source>
</evidence>
<accession>A0A5N5QFY7</accession>
<evidence type="ECO:0000313" key="2">
    <source>
        <dbReference type="EMBL" id="KAB5590217.1"/>
    </source>
</evidence>
<sequence>MEGETSVLKPTQAGHIVPNLRLPGEGEQLGEAGTSQSRKRDWNDGAGHDQGKPRDLAGEPNKRNKVTSEASPTNEGVLPLSLIPRRLIVSSCLPTSALELAQEAAYFASKPQSRDAEFSGLSEDTNELRSEVDRVKSKCDKIQMEQDQLRRERDEARAESEKYRMERDEAILQREAETEVCRELRSEVKRLQKALKGEDANADKILKLTIASLQSLRDSFAERLGPGV</sequence>
<feature type="compositionally biased region" description="Basic and acidic residues" evidence="1">
    <location>
        <begin position="38"/>
        <end position="62"/>
    </location>
</feature>
<dbReference type="Proteomes" id="UP000383932">
    <property type="component" value="Unassembled WGS sequence"/>
</dbReference>